<evidence type="ECO:0000313" key="2">
    <source>
        <dbReference type="Proteomes" id="UP000824246"/>
    </source>
</evidence>
<sequence>MLALLLSLIMGFFIPDEKPTPLDKFHAEIDLRYSVGLCEQECGATFHDSATRHGMMGFTFRLAALYDFTPAITAGVAGAVNLQRYPVHENFAFLGIIRYRPIVKHRNFFLFGDVGYAPSFGSESIPRGWVFNTGAGYCVMFRRHFGLSLQLGYMLNQFIYREPQAYMIPQEGYSGSAAFLRHSLGASISFVF</sequence>
<accession>A0A9D1VRN9</accession>
<protein>
    <recommendedName>
        <fullName evidence="3">Outer membrane protein beta-barrel domain-containing protein</fullName>
    </recommendedName>
</protein>
<evidence type="ECO:0000313" key="1">
    <source>
        <dbReference type="EMBL" id="HIX45755.1"/>
    </source>
</evidence>
<reference evidence="1" key="1">
    <citation type="journal article" date="2021" name="PeerJ">
        <title>Extensive microbial diversity within the chicken gut microbiome revealed by metagenomics and culture.</title>
        <authorList>
            <person name="Gilroy R."/>
            <person name="Ravi A."/>
            <person name="Getino M."/>
            <person name="Pursley I."/>
            <person name="Horton D.L."/>
            <person name="Alikhan N.F."/>
            <person name="Baker D."/>
            <person name="Gharbi K."/>
            <person name="Hall N."/>
            <person name="Watson M."/>
            <person name="Adriaenssens E.M."/>
            <person name="Foster-Nyarko E."/>
            <person name="Jarju S."/>
            <person name="Secka A."/>
            <person name="Antonio M."/>
            <person name="Oren A."/>
            <person name="Chaudhuri R.R."/>
            <person name="La Ragione R."/>
            <person name="Hildebrand F."/>
            <person name="Pallen M.J."/>
        </authorList>
    </citation>
    <scope>NUCLEOTIDE SEQUENCE</scope>
    <source>
        <strain evidence="1">ChiHjej12B11-16260</strain>
    </source>
</reference>
<name>A0A9D1VRN9_9BACT</name>
<reference evidence="1" key="2">
    <citation type="submission" date="2021-04" db="EMBL/GenBank/DDBJ databases">
        <authorList>
            <person name="Gilroy R."/>
        </authorList>
    </citation>
    <scope>NUCLEOTIDE SEQUENCE</scope>
    <source>
        <strain evidence="1">ChiHjej12B11-16260</strain>
    </source>
</reference>
<dbReference type="Proteomes" id="UP000824246">
    <property type="component" value="Unassembled WGS sequence"/>
</dbReference>
<comment type="caution">
    <text evidence="1">The sequence shown here is derived from an EMBL/GenBank/DDBJ whole genome shotgun (WGS) entry which is preliminary data.</text>
</comment>
<proteinExistence type="predicted"/>
<dbReference type="EMBL" id="DXFB01000156">
    <property type="protein sequence ID" value="HIX45755.1"/>
    <property type="molecule type" value="Genomic_DNA"/>
</dbReference>
<evidence type="ECO:0008006" key="3">
    <source>
        <dbReference type="Google" id="ProtNLM"/>
    </source>
</evidence>
<dbReference type="AlphaFoldDB" id="A0A9D1VRN9"/>
<gene>
    <name evidence="1" type="ORF">H9982_06000</name>
</gene>
<organism evidence="1 2">
    <name type="scientific">Candidatus Barnesiella excrementipullorum</name>
    <dbReference type="NCBI Taxonomy" id="2838479"/>
    <lineage>
        <taxon>Bacteria</taxon>
        <taxon>Pseudomonadati</taxon>
        <taxon>Bacteroidota</taxon>
        <taxon>Bacteroidia</taxon>
        <taxon>Bacteroidales</taxon>
        <taxon>Barnesiellaceae</taxon>
        <taxon>Barnesiella</taxon>
    </lineage>
</organism>